<keyword evidence="1" id="KW-0812">Transmembrane</keyword>
<dbReference type="STRING" id="410764.GA0061103_0898"/>
<organism evidence="2 3">
    <name type="scientific">Rhizobium multihospitium</name>
    <dbReference type="NCBI Taxonomy" id="410764"/>
    <lineage>
        <taxon>Bacteria</taxon>
        <taxon>Pseudomonadati</taxon>
        <taxon>Pseudomonadota</taxon>
        <taxon>Alphaproteobacteria</taxon>
        <taxon>Hyphomicrobiales</taxon>
        <taxon>Rhizobiaceae</taxon>
        <taxon>Rhizobium/Agrobacterium group</taxon>
        <taxon>Rhizobium</taxon>
    </lineage>
</organism>
<keyword evidence="3" id="KW-1185">Reference proteome</keyword>
<evidence type="ECO:0008006" key="4">
    <source>
        <dbReference type="Google" id="ProtNLM"/>
    </source>
</evidence>
<dbReference type="Proteomes" id="UP000199101">
    <property type="component" value="Unassembled WGS sequence"/>
</dbReference>
<accession>A0A1C3XEL5</accession>
<dbReference type="OrthoDB" id="8453609at2"/>
<name>A0A1C3XEL5_9HYPH</name>
<feature type="transmembrane region" description="Helical" evidence="1">
    <location>
        <begin position="86"/>
        <end position="107"/>
    </location>
</feature>
<evidence type="ECO:0000313" key="3">
    <source>
        <dbReference type="Proteomes" id="UP000199101"/>
    </source>
</evidence>
<proteinExistence type="predicted"/>
<evidence type="ECO:0000313" key="2">
    <source>
        <dbReference type="EMBL" id="SCB50703.1"/>
    </source>
</evidence>
<evidence type="ECO:0000256" key="1">
    <source>
        <dbReference type="SAM" id="Phobius"/>
    </source>
</evidence>
<feature type="transmembrane region" description="Helical" evidence="1">
    <location>
        <begin position="45"/>
        <end position="66"/>
    </location>
</feature>
<keyword evidence="1" id="KW-1133">Transmembrane helix</keyword>
<dbReference type="AlphaFoldDB" id="A0A1C3XEL5"/>
<sequence length="202" mass="22891">MTAMLEDDNRIVVSFVRQPSEHVAVMWQAGQRLALRHPPNAHNRAAWRFVSAIGVGAGFPVLFYLLRAYVFVPVFGLSPSMDLGDMAIIWLVPTLIIYVLILIYSRWATRRRTATMRSRIRPDVTITVTITSEGGSWNSEHTSIWLGWREIRDIGRRNGRIEFDTESFVTYIPASAFADEAAQQAAFARILGFWRAANPVQP</sequence>
<protein>
    <recommendedName>
        <fullName evidence="4">YcxB-like protein</fullName>
    </recommendedName>
</protein>
<keyword evidence="1" id="KW-0472">Membrane</keyword>
<dbReference type="EMBL" id="FMAG01000016">
    <property type="protein sequence ID" value="SCB50703.1"/>
    <property type="molecule type" value="Genomic_DNA"/>
</dbReference>
<gene>
    <name evidence="2" type="ORF">GA0061103_0898</name>
</gene>
<reference evidence="3" key="1">
    <citation type="submission" date="2016-08" db="EMBL/GenBank/DDBJ databases">
        <authorList>
            <person name="Varghese N."/>
            <person name="Submissions Spin"/>
        </authorList>
    </citation>
    <scope>NUCLEOTIDE SEQUENCE [LARGE SCALE GENOMIC DNA]</scope>
    <source>
        <strain evidence="3">HAMBI 2975</strain>
    </source>
</reference>